<dbReference type="Proteomes" id="UP000319836">
    <property type="component" value="Unassembled WGS sequence"/>
</dbReference>
<evidence type="ECO:0000313" key="2">
    <source>
        <dbReference type="Proteomes" id="UP000319836"/>
    </source>
</evidence>
<gene>
    <name evidence="1" type="ORF">E6K80_13575</name>
</gene>
<organism evidence="1 2">
    <name type="scientific">Eiseniibacteriota bacterium</name>
    <dbReference type="NCBI Taxonomy" id="2212470"/>
    <lineage>
        <taxon>Bacteria</taxon>
        <taxon>Candidatus Eiseniibacteriota</taxon>
    </lineage>
</organism>
<dbReference type="InterPro" id="IPR037587">
    <property type="entry name" value="LAMTOR2-like"/>
</dbReference>
<proteinExistence type="predicted"/>
<evidence type="ECO:0000313" key="1">
    <source>
        <dbReference type="EMBL" id="TMQ68876.1"/>
    </source>
</evidence>
<dbReference type="PANTHER" id="PTHR13323">
    <property type="entry name" value="LATE ENDOSOMAL/LYSOSOMAL MP1 INTERACTING PROTEIN"/>
    <property type="match status" value="1"/>
</dbReference>
<sequence length="161" mass="17578">MTQWTLFEKDFRAIDQVLFDLLERTHALSVHLVDRSGQLITTAGRSADFDVTAFASLIAADFTANAELTRLFGDEGVEAVVSEGPTRTVYSCLLADRVIMCTVFDRHSTLGLVRFRAHRAVAALDPVFQGLFEKVGLVDPAPDARAFADAAGREVDALFGD</sequence>
<comment type="caution">
    <text evidence="1">The sequence shown here is derived from an EMBL/GenBank/DDBJ whole genome shotgun (WGS) entry which is preliminary data.</text>
</comment>
<protein>
    <recommendedName>
        <fullName evidence="3">Roadblock/LC7 domain-containing protein</fullName>
    </recommendedName>
</protein>
<dbReference type="GO" id="GO:0032008">
    <property type="term" value="P:positive regulation of TOR signaling"/>
    <property type="evidence" value="ECO:0007669"/>
    <property type="project" value="InterPro"/>
</dbReference>
<dbReference type="SUPFAM" id="SSF103196">
    <property type="entry name" value="Roadblock/LC7 domain"/>
    <property type="match status" value="1"/>
</dbReference>
<reference evidence="1 2" key="1">
    <citation type="journal article" date="2019" name="Nat. Microbiol.">
        <title>Mediterranean grassland soil C-N compound turnover is dependent on rainfall and depth, and is mediated by genomically divergent microorganisms.</title>
        <authorList>
            <person name="Diamond S."/>
            <person name="Andeer P.F."/>
            <person name="Li Z."/>
            <person name="Crits-Christoph A."/>
            <person name="Burstein D."/>
            <person name="Anantharaman K."/>
            <person name="Lane K.R."/>
            <person name="Thomas B.C."/>
            <person name="Pan C."/>
            <person name="Northen T.R."/>
            <person name="Banfield J.F."/>
        </authorList>
    </citation>
    <scope>NUCLEOTIDE SEQUENCE [LARGE SCALE GENOMIC DNA]</scope>
    <source>
        <strain evidence="1">WS_10</strain>
    </source>
</reference>
<dbReference type="Gene3D" id="3.30.450.30">
    <property type="entry name" value="Dynein light chain 2a, cytoplasmic"/>
    <property type="match status" value="1"/>
</dbReference>
<dbReference type="GO" id="GO:0005085">
    <property type="term" value="F:guanyl-nucleotide exchange factor activity"/>
    <property type="evidence" value="ECO:0007669"/>
    <property type="project" value="InterPro"/>
</dbReference>
<dbReference type="GO" id="GO:0060090">
    <property type="term" value="F:molecular adaptor activity"/>
    <property type="evidence" value="ECO:0007669"/>
    <property type="project" value="InterPro"/>
</dbReference>
<evidence type="ECO:0008006" key="3">
    <source>
        <dbReference type="Google" id="ProtNLM"/>
    </source>
</evidence>
<dbReference type="AlphaFoldDB" id="A0A538TZ00"/>
<dbReference type="EMBL" id="VBPA01000372">
    <property type="protein sequence ID" value="TMQ68876.1"/>
    <property type="molecule type" value="Genomic_DNA"/>
</dbReference>
<name>A0A538TZ00_UNCEI</name>
<accession>A0A538TZ00</accession>